<evidence type="ECO:0000259" key="1">
    <source>
        <dbReference type="Pfam" id="PF13518"/>
    </source>
</evidence>
<proteinExistence type="predicted"/>
<evidence type="ECO:0000313" key="2">
    <source>
        <dbReference type="EMBL" id="HIV01558.1"/>
    </source>
</evidence>
<dbReference type="Proteomes" id="UP000886861">
    <property type="component" value="Unassembled WGS sequence"/>
</dbReference>
<dbReference type="AlphaFoldDB" id="A0A9D1NEB1"/>
<accession>A0A9D1NEB1</accession>
<protein>
    <submittedName>
        <fullName evidence="2">Transposase</fullName>
    </submittedName>
</protein>
<dbReference type="Pfam" id="PF13518">
    <property type="entry name" value="HTH_28"/>
    <property type="match status" value="1"/>
</dbReference>
<dbReference type="InterPro" id="IPR009057">
    <property type="entry name" value="Homeodomain-like_sf"/>
</dbReference>
<evidence type="ECO:0000313" key="3">
    <source>
        <dbReference type="Proteomes" id="UP000886861"/>
    </source>
</evidence>
<organism evidence="2 3">
    <name type="scientific">Candidatus Caccopulliclostridium gallistercoris</name>
    <dbReference type="NCBI Taxonomy" id="2840719"/>
    <lineage>
        <taxon>Bacteria</taxon>
        <taxon>Bacillati</taxon>
        <taxon>Bacillota</taxon>
        <taxon>Clostridia</taxon>
        <taxon>Candidatus Caccopulliclostridium</taxon>
    </lineage>
</organism>
<feature type="domain" description="Insertion element IS150 protein InsJ-like helix-turn-helix" evidence="1">
    <location>
        <begin position="14"/>
        <end position="67"/>
    </location>
</feature>
<reference evidence="2" key="2">
    <citation type="journal article" date="2021" name="PeerJ">
        <title>Extensive microbial diversity within the chicken gut microbiome revealed by metagenomics and culture.</title>
        <authorList>
            <person name="Gilroy R."/>
            <person name="Ravi A."/>
            <person name="Getino M."/>
            <person name="Pursley I."/>
            <person name="Horton D.L."/>
            <person name="Alikhan N.F."/>
            <person name="Baker D."/>
            <person name="Gharbi K."/>
            <person name="Hall N."/>
            <person name="Watson M."/>
            <person name="Adriaenssens E.M."/>
            <person name="Foster-Nyarko E."/>
            <person name="Jarju S."/>
            <person name="Secka A."/>
            <person name="Antonio M."/>
            <person name="Oren A."/>
            <person name="Chaudhuri R.R."/>
            <person name="La Ragione R."/>
            <person name="Hildebrand F."/>
            <person name="Pallen M.J."/>
        </authorList>
    </citation>
    <scope>NUCLEOTIDE SEQUENCE</scope>
    <source>
        <strain evidence="2">CHK186-9395</strain>
    </source>
</reference>
<sequence>MAGKKGMKHYSIEFRQKIVDLHLKDGISVSQLSEEFSLNPSQIKFWCKWFKQYGVPKQLTGKKRGRPTNKEETLEQEVKRLRMENEVLKKYHELLFEEMSKRK</sequence>
<dbReference type="SUPFAM" id="SSF46689">
    <property type="entry name" value="Homeodomain-like"/>
    <property type="match status" value="1"/>
</dbReference>
<reference evidence="2" key="1">
    <citation type="submission" date="2020-10" db="EMBL/GenBank/DDBJ databases">
        <authorList>
            <person name="Gilroy R."/>
        </authorList>
    </citation>
    <scope>NUCLEOTIDE SEQUENCE</scope>
    <source>
        <strain evidence="2">CHK186-9395</strain>
    </source>
</reference>
<comment type="caution">
    <text evidence="2">The sequence shown here is derived from an EMBL/GenBank/DDBJ whole genome shotgun (WGS) entry which is preliminary data.</text>
</comment>
<gene>
    <name evidence="2" type="ORF">IAA62_03285</name>
</gene>
<name>A0A9D1NEB1_9FIRM</name>
<dbReference type="Gene3D" id="1.10.10.60">
    <property type="entry name" value="Homeodomain-like"/>
    <property type="match status" value="1"/>
</dbReference>
<dbReference type="EMBL" id="DVOJ01000012">
    <property type="protein sequence ID" value="HIV01558.1"/>
    <property type="molecule type" value="Genomic_DNA"/>
</dbReference>
<dbReference type="InterPro" id="IPR055247">
    <property type="entry name" value="InsJ-like_HTH"/>
</dbReference>